<evidence type="ECO:0000256" key="2">
    <source>
        <dbReference type="SAM" id="Phobius"/>
    </source>
</evidence>
<sequence>MQELRTTPAKLDSAHASQHLQFTPSTRIMVLDNALAEEGVSPQAGGPLPSSQGEKANAGGYTMPDLSHLVFRPEFAVTRNIVSRGLNPFSGIVWKHAVARQVLSRADAVWAIEGRPITQDEFDAFTAADTTKLYWTDLGKPVGFGVTTAWLYYRRRAKLPPGITMTDHFRALWGLPRPDLMRQLFTTGFKLFFGVTASTIGFGMLGSYFFLNHMLTDPRLRDIAYQETDNRAARQEGIDTRKKILSAADRRYPFRHNNLRDRIIESLSSGSPVSLSKDDGGSTAGEVAPQGFNDYAQYQDISYGSDSEQQSSDNAWQPPAYNSTPQQAPQQSSGSDFFGDDDASPTAKEFRGTSITDSGSSTGSAWARIRQQNKPQRSAPQPVDSSDAPASAQDRYETEKNRDREQAQAEFDRLLDAERNASNDGSSQKGWWS</sequence>
<feature type="compositionally biased region" description="Low complexity" evidence="1">
    <location>
        <begin position="352"/>
        <end position="364"/>
    </location>
</feature>
<dbReference type="EMBL" id="JAPQKS010000002">
    <property type="protein sequence ID" value="KAJ5246438.1"/>
    <property type="molecule type" value="Genomic_DNA"/>
</dbReference>
<protein>
    <submittedName>
        <fullName evidence="3">Uncharacterized protein</fullName>
    </submittedName>
</protein>
<evidence type="ECO:0000313" key="3">
    <source>
        <dbReference type="EMBL" id="KAJ5246438.1"/>
    </source>
</evidence>
<reference evidence="3" key="2">
    <citation type="journal article" date="2023" name="IMA Fungus">
        <title>Comparative genomic study of the Penicillium genus elucidates a diverse pangenome and 15 lateral gene transfer events.</title>
        <authorList>
            <person name="Petersen C."/>
            <person name="Sorensen T."/>
            <person name="Nielsen M.R."/>
            <person name="Sondergaard T.E."/>
            <person name="Sorensen J.L."/>
            <person name="Fitzpatrick D.A."/>
            <person name="Frisvad J.C."/>
            <person name="Nielsen K.L."/>
        </authorList>
    </citation>
    <scope>NUCLEOTIDE SEQUENCE</scope>
    <source>
        <strain evidence="3">IBT 19713</strain>
    </source>
</reference>
<feature type="compositionally biased region" description="Basic and acidic residues" evidence="1">
    <location>
        <begin position="394"/>
        <end position="421"/>
    </location>
</feature>
<dbReference type="GeneID" id="83198021"/>
<feature type="compositionally biased region" description="Polar residues" evidence="1">
    <location>
        <begin position="422"/>
        <end position="433"/>
    </location>
</feature>
<keyword evidence="4" id="KW-1185">Reference proteome</keyword>
<feature type="transmembrane region" description="Helical" evidence="2">
    <location>
        <begin position="191"/>
        <end position="211"/>
    </location>
</feature>
<dbReference type="Proteomes" id="UP001150941">
    <property type="component" value="Unassembled WGS sequence"/>
</dbReference>
<accession>A0A9W9PGK0</accession>
<feature type="compositionally biased region" description="Polar residues" evidence="1">
    <location>
        <begin position="370"/>
        <end position="379"/>
    </location>
</feature>
<name>A0A9W9PGK0_9EURO</name>
<gene>
    <name evidence="3" type="ORF">N7468_001421</name>
</gene>
<keyword evidence="2" id="KW-1133">Transmembrane helix</keyword>
<dbReference type="OrthoDB" id="4204700at2759"/>
<proteinExistence type="predicted"/>
<evidence type="ECO:0000313" key="4">
    <source>
        <dbReference type="Proteomes" id="UP001150941"/>
    </source>
</evidence>
<dbReference type="RefSeq" id="XP_058333859.1">
    <property type="nucleotide sequence ID" value="XM_058470718.1"/>
</dbReference>
<feature type="region of interest" description="Disordered" evidence="1">
    <location>
        <begin position="39"/>
        <end position="59"/>
    </location>
</feature>
<organism evidence="3 4">
    <name type="scientific">Penicillium chermesinum</name>
    <dbReference type="NCBI Taxonomy" id="63820"/>
    <lineage>
        <taxon>Eukaryota</taxon>
        <taxon>Fungi</taxon>
        <taxon>Dikarya</taxon>
        <taxon>Ascomycota</taxon>
        <taxon>Pezizomycotina</taxon>
        <taxon>Eurotiomycetes</taxon>
        <taxon>Eurotiomycetidae</taxon>
        <taxon>Eurotiales</taxon>
        <taxon>Aspergillaceae</taxon>
        <taxon>Penicillium</taxon>
    </lineage>
</organism>
<comment type="caution">
    <text evidence="3">The sequence shown here is derived from an EMBL/GenBank/DDBJ whole genome shotgun (WGS) entry which is preliminary data.</text>
</comment>
<dbReference type="AlphaFoldDB" id="A0A9W9PGK0"/>
<keyword evidence="2" id="KW-0472">Membrane</keyword>
<feature type="region of interest" description="Disordered" evidence="1">
    <location>
        <begin position="303"/>
        <end position="433"/>
    </location>
</feature>
<feature type="compositionally biased region" description="Polar residues" evidence="1">
    <location>
        <begin position="303"/>
        <end position="331"/>
    </location>
</feature>
<reference evidence="3" key="1">
    <citation type="submission" date="2022-11" db="EMBL/GenBank/DDBJ databases">
        <authorList>
            <person name="Petersen C."/>
        </authorList>
    </citation>
    <scope>NUCLEOTIDE SEQUENCE</scope>
    <source>
        <strain evidence="3">IBT 19713</strain>
    </source>
</reference>
<evidence type="ECO:0000256" key="1">
    <source>
        <dbReference type="SAM" id="MobiDB-lite"/>
    </source>
</evidence>
<keyword evidence="2" id="KW-0812">Transmembrane</keyword>
<feature type="region of interest" description="Disordered" evidence="1">
    <location>
        <begin position="269"/>
        <end position="289"/>
    </location>
</feature>